<dbReference type="KEGG" id="ffu:CLAFUR5_00377"/>
<dbReference type="OrthoDB" id="2138282at2759"/>
<evidence type="ECO:0000256" key="1">
    <source>
        <dbReference type="SAM" id="MobiDB-lite"/>
    </source>
</evidence>
<dbReference type="OMA" id="ITLSMRW"/>
<dbReference type="PANTHER" id="PTHR37273">
    <property type="entry name" value="CHROMOSOME 8, WHOLE GENOME SHOTGUN SEQUENCE"/>
    <property type="match status" value="1"/>
</dbReference>
<name>A0A9Q8L5M1_PASFU</name>
<evidence type="ECO:0000313" key="4">
    <source>
        <dbReference type="EMBL" id="UJO11184.1"/>
    </source>
</evidence>
<organism evidence="4 5">
    <name type="scientific">Passalora fulva</name>
    <name type="common">Tomato leaf mold</name>
    <name type="synonym">Cladosporium fulvum</name>
    <dbReference type="NCBI Taxonomy" id="5499"/>
    <lineage>
        <taxon>Eukaryota</taxon>
        <taxon>Fungi</taxon>
        <taxon>Dikarya</taxon>
        <taxon>Ascomycota</taxon>
        <taxon>Pezizomycotina</taxon>
        <taxon>Dothideomycetes</taxon>
        <taxon>Dothideomycetidae</taxon>
        <taxon>Mycosphaerellales</taxon>
        <taxon>Mycosphaerellaceae</taxon>
        <taxon>Fulvia</taxon>
    </lineage>
</organism>
<dbReference type="AlphaFoldDB" id="A0A9Q8L5M1"/>
<dbReference type="SUPFAM" id="SSF50475">
    <property type="entry name" value="FMN-binding split barrel"/>
    <property type="match status" value="1"/>
</dbReference>
<feature type="region of interest" description="Disordered" evidence="1">
    <location>
        <begin position="17"/>
        <end position="39"/>
    </location>
</feature>
<dbReference type="Pfam" id="PF13883">
    <property type="entry name" value="CREG_beta-barrel"/>
    <property type="match status" value="1"/>
</dbReference>
<dbReference type="PANTHER" id="PTHR37273:SF1">
    <property type="entry name" value="ADL397C-AP"/>
    <property type="match status" value="1"/>
</dbReference>
<feature type="domain" description="CREG-like beta-barrel" evidence="3">
    <location>
        <begin position="44"/>
        <end position="239"/>
    </location>
</feature>
<reference evidence="4" key="2">
    <citation type="journal article" date="2022" name="Microb. Genom.">
        <title>A chromosome-scale genome assembly of the tomato pathogen Cladosporium fulvum reveals a compartmentalized genome architecture and the presence of a dispensable chromosome.</title>
        <authorList>
            <person name="Zaccaron A.Z."/>
            <person name="Chen L.H."/>
            <person name="Samaras A."/>
            <person name="Stergiopoulos I."/>
        </authorList>
    </citation>
    <scope>NUCLEOTIDE SEQUENCE</scope>
    <source>
        <strain evidence="4">Race5_Kim</strain>
    </source>
</reference>
<dbReference type="InterPro" id="IPR055343">
    <property type="entry name" value="CREG_beta-barrel"/>
</dbReference>
<keyword evidence="5" id="KW-1185">Reference proteome</keyword>
<proteinExistence type="predicted"/>
<reference evidence="4" key="1">
    <citation type="submission" date="2021-12" db="EMBL/GenBank/DDBJ databases">
        <authorList>
            <person name="Zaccaron A."/>
            <person name="Stergiopoulos I."/>
        </authorList>
    </citation>
    <scope>NUCLEOTIDE SEQUENCE</scope>
    <source>
        <strain evidence="4">Race5_Kim</strain>
    </source>
</reference>
<evidence type="ECO:0000256" key="2">
    <source>
        <dbReference type="SAM" id="SignalP"/>
    </source>
</evidence>
<feature type="signal peptide" evidence="2">
    <location>
        <begin position="1"/>
        <end position="16"/>
    </location>
</feature>
<dbReference type="EMBL" id="CP090163">
    <property type="protein sequence ID" value="UJO11184.1"/>
    <property type="molecule type" value="Genomic_DNA"/>
</dbReference>
<dbReference type="RefSeq" id="XP_047755550.1">
    <property type="nucleotide sequence ID" value="XM_047899525.1"/>
</dbReference>
<accession>A0A9Q8L5M1</accession>
<evidence type="ECO:0000259" key="3">
    <source>
        <dbReference type="Pfam" id="PF13883"/>
    </source>
</evidence>
<dbReference type="Gene3D" id="2.30.110.10">
    <property type="entry name" value="Electron Transport, Fmn-binding Protein, Chain A"/>
    <property type="match status" value="1"/>
</dbReference>
<protein>
    <recommendedName>
        <fullName evidence="3">CREG-like beta-barrel domain-containing protein</fullName>
    </recommendedName>
</protein>
<dbReference type="InterPro" id="IPR012349">
    <property type="entry name" value="Split_barrel_FMN-bd"/>
</dbReference>
<feature type="chain" id="PRO_5040320457" description="CREG-like beta-barrel domain-containing protein" evidence="2">
    <location>
        <begin position="17"/>
        <end position="267"/>
    </location>
</feature>
<gene>
    <name evidence="4" type="ORF">CLAFUR5_00377</name>
</gene>
<sequence length="267" mass="30396">MKSLILISTLLSVVSARSSPQRPAPPSHHVFSNPPAHDEGYRIPTLRESAAMARKIMHLSTIGDLVSVFPEQTHTNELDAQENRPADIAGSPIGLMEYYADCDPLSGNPILLAINIATPYKNYNQGSNISLGIRWWPIEKNHYSLWTSDDDEDIPTPHTPAALPRFSLHGRLERLSEERLKDGKIRECFLRAHPDSICWQPGNEISHESEYVQLVVDHVYWFGGFGDRARIGWLSIEDWRNLTMEEVIKAKLPGEKKAKPSWWREWL</sequence>
<keyword evidence="2" id="KW-0732">Signal</keyword>
<dbReference type="Proteomes" id="UP000756132">
    <property type="component" value="Chromosome 1"/>
</dbReference>
<evidence type="ECO:0000313" key="5">
    <source>
        <dbReference type="Proteomes" id="UP000756132"/>
    </source>
</evidence>
<dbReference type="GeneID" id="71980255"/>